<dbReference type="GO" id="GO:0009253">
    <property type="term" value="P:peptidoglycan catabolic process"/>
    <property type="evidence" value="ECO:0007669"/>
    <property type="project" value="TreeGrafter"/>
</dbReference>
<feature type="domain" description="Transglycosylase SLT" evidence="2">
    <location>
        <begin position="309"/>
        <end position="419"/>
    </location>
</feature>
<name>A0A6A7ZDN1_9PSED</name>
<dbReference type="Gene3D" id="1.10.530.10">
    <property type="match status" value="1"/>
</dbReference>
<reference evidence="3 4" key="1">
    <citation type="submission" date="2019-10" db="EMBL/GenBank/DDBJ databases">
        <title>Evaluation of single-gene subtyping targets for Pseudomonas.</title>
        <authorList>
            <person name="Reichler S.J."/>
            <person name="Orsi R.H."/>
            <person name="Wiedmann M."/>
            <person name="Martin N.H."/>
            <person name="Murphy S.I."/>
        </authorList>
    </citation>
    <scope>NUCLEOTIDE SEQUENCE [LARGE SCALE GENOMIC DNA]</scope>
    <source>
        <strain evidence="3 4">FSL R10-2107</strain>
    </source>
</reference>
<keyword evidence="4" id="KW-1185">Reference proteome</keyword>
<protein>
    <submittedName>
        <fullName evidence="3">Transglycosylase SLT domain-containing protein</fullName>
    </submittedName>
</protein>
<proteinExistence type="inferred from homology"/>
<dbReference type="InterPro" id="IPR008258">
    <property type="entry name" value="Transglycosylase_SLT_dom_1"/>
</dbReference>
<dbReference type="EMBL" id="WIVX01000135">
    <property type="protein sequence ID" value="MQU33873.1"/>
    <property type="molecule type" value="Genomic_DNA"/>
</dbReference>
<dbReference type="CDD" id="cd01009">
    <property type="entry name" value="PBP2_YfhD_N"/>
    <property type="match status" value="1"/>
</dbReference>
<dbReference type="Gene3D" id="3.40.190.10">
    <property type="entry name" value="Periplasmic binding protein-like II"/>
    <property type="match status" value="2"/>
</dbReference>
<evidence type="ECO:0000256" key="1">
    <source>
        <dbReference type="ARBA" id="ARBA00010333"/>
    </source>
</evidence>
<dbReference type="PANTHER" id="PTHR35936">
    <property type="entry name" value="MEMBRANE-BOUND LYTIC MUREIN TRANSGLYCOSYLASE F"/>
    <property type="match status" value="1"/>
</dbReference>
<dbReference type="PANTHER" id="PTHR35936:SF32">
    <property type="entry name" value="MEMBRANE-BOUND LYTIC MUREIN TRANSGLYCOSYLASE F"/>
    <property type="match status" value="1"/>
</dbReference>
<evidence type="ECO:0000259" key="2">
    <source>
        <dbReference type="Pfam" id="PF01464"/>
    </source>
</evidence>
<organism evidence="3 4">
    <name type="scientific">Pseudomonas helleri</name>
    <dbReference type="NCBI Taxonomy" id="1608996"/>
    <lineage>
        <taxon>Bacteria</taxon>
        <taxon>Pseudomonadati</taxon>
        <taxon>Pseudomonadota</taxon>
        <taxon>Gammaproteobacteria</taxon>
        <taxon>Pseudomonadales</taxon>
        <taxon>Pseudomonadaceae</taxon>
        <taxon>Pseudomonas</taxon>
    </lineage>
</organism>
<gene>
    <name evidence="3" type="ORF">GHO30_21235</name>
</gene>
<accession>A0A6A7ZDN1</accession>
<dbReference type="GO" id="GO:0008933">
    <property type="term" value="F:peptidoglycan lytic transglycosylase activity"/>
    <property type="evidence" value="ECO:0007669"/>
    <property type="project" value="TreeGrafter"/>
</dbReference>
<dbReference type="GO" id="GO:0009279">
    <property type="term" value="C:cell outer membrane"/>
    <property type="evidence" value="ECO:0007669"/>
    <property type="project" value="TreeGrafter"/>
</dbReference>
<dbReference type="InterPro" id="IPR023346">
    <property type="entry name" value="Lysozyme-like_dom_sf"/>
</dbReference>
<evidence type="ECO:0000313" key="4">
    <source>
        <dbReference type="Proteomes" id="UP000470186"/>
    </source>
</evidence>
<dbReference type="SUPFAM" id="SSF53955">
    <property type="entry name" value="Lysozyme-like"/>
    <property type="match status" value="1"/>
</dbReference>
<dbReference type="Proteomes" id="UP000470186">
    <property type="component" value="Unassembled WGS sequence"/>
</dbReference>
<comment type="similarity">
    <text evidence="1">Belongs to the bacterial solute-binding protein 3 family.</text>
</comment>
<dbReference type="SUPFAM" id="SSF53850">
    <property type="entry name" value="Periplasmic binding protein-like II"/>
    <property type="match status" value="1"/>
</dbReference>
<comment type="caution">
    <text evidence="3">The sequence shown here is derived from an EMBL/GenBank/DDBJ whole genome shotgun (WGS) entry which is preliminary data.</text>
</comment>
<dbReference type="RefSeq" id="WP_048390034.1">
    <property type="nucleotide sequence ID" value="NZ_JBQDSB010000052.1"/>
</dbReference>
<dbReference type="AlphaFoldDB" id="A0A6A7ZDN1"/>
<evidence type="ECO:0000313" key="3">
    <source>
        <dbReference type="EMBL" id="MQU33873.1"/>
    </source>
</evidence>
<sequence length="474" mass="52891">MTRPTLLIALCLLLLPLPAMARLAGPLQVGQPSQVRDLAQIRSSQVLRVLVNQSRNSSGEVQGQDIGVEYHRLRAFEQYLNANARNGHEITLKIIPKAKAKDQLLGALMRGEGDLMAPGELLDVKPSHAVSPSDPVVDRVPLLLVGKKGERRFTRFEQLSGRTVALTTGSAAGESISLINQKLALRKLPPVKVEWVDPSLAVEDVLEMVQAGIFHLTIVEKPIAERWATLMPKLRFDRQVLISEPAAMRWFVRRDAAMLHASVDKFLASYKAPSNQDLAFEKVYRGLYRVHYPLAKTDRQKLEKLRPVLQKHARQQGMDWLNLAALAFKESALDPGARGSGGATGLLQITPSAAQRVGVNDIKNVDNNVQAGAKYLSMIRRKFFSSPKLNERERMAFVLAAYNMGPERVQAMRAEAKRRGLNPNQWFFQVERIAMEQMGMSAVSYVNSVNKYYLAFDRERDSLEPAAGRVASRK</sequence>
<dbReference type="Pfam" id="PF01464">
    <property type="entry name" value="SLT"/>
    <property type="match status" value="1"/>
</dbReference>